<dbReference type="SUPFAM" id="SSF55961">
    <property type="entry name" value="Bet v1-like"/>
    <property type="match status" value="1"/>
</dbReference>
<keyword evidence="2" id="KW-1185">Reference proteome</keyword>
<dbReference type="EMBL" id="VIVR01000001">
    <property type="protein sequence ID" value="TWE18853.1"/>
    <property type="molecule type" value="Genomic_DNA"/>
</dbReference>
<evidence type="ECO:0000313" key="2">
    <source>
        <dbReference type="Proteomes" id="UP000318416"/>
    </source>
</evidence>
<gene>
    <name evidence="1" type="ORF">FB465_3949</name>
</gene>
<dbReference type="CDD" id="cd07814">
    <property type="entry name" value="SRPBCC_CalC_Aha1-like"/>
    <property type="match status" value="1"/>
</dbReference>
<evidence type="ECO:0000313" key="1">
    <source>
        <dbReference type="EMBL" id="TWE18853.1"/>
    </source>
</evidence>
<dbReference type="AlphaFoldDB" id="A0A561ETB7"/>
<protein>
    <submittedName>
        <fullName evidence="1">Uncharacterized protein YndB with AHSA1/START domain</fullName>
    </submittedName>
</protein>
<comment type="caution">
    <text evidence="1">The sequence shown here is derived from an EMBL/GenBank/DDBJ whole genome shotgun (WGS) entry which is preliminary data.</text>
</comment>
<dbReference type="InterPro" id="IPR023393">
    <property type="entry name" value="START-like_dom_sf"/>
</dbReference>
<dbReference type="OrthoDB" id="287565at2"/>
<name>A0A561ETB7_9ACTN</name>
<dbReference type="Gene3D" id="3.30.530.20">
    <property type="match status" value="1"/>
</dbReference>
<organism evidence="1 2">
    <name type="scientific">Kitasatospora atroaurantiaca</name>
    <dbReference type="NCBI Taxonomy" id="285545"/>
    <lineage>
        <taxon>Bacteria</taxon>
        <taxon>Bacillati</taxon>
        <taxon>Actinomycetota</taxon>
        <taxon>Actinomycetes</taxon>
        <taxon>Kitasatosporales</taxon>
        <taxon>Streptomycetaceae</taxon>
        <taxon>Kitasatospora</taxon>
    </lineage>
</organism>
<proteinExistence type="predicted"/>
<reference evidence="1 2" key="1">
    <citation type="submission" date="2019-06" db="EMBL/GenBank/DDBJ databases">
        <title>Sequencing the genomes of 1000 actinobacteria strains.</title>
        <authorList>
            <person name="Klenk H.-P."/>
        </authorList>
    </citation>
    <scope>NUCLEOTIDE SEQUENCE [LARGE SCALE GENOMIC DNA]</scope>
    <source>
        <strain evidence="1 2">DSM 41649</strain>
    </source>
</reference>
<dbReference type="RefSeq" id="WP_145792308.1">
    <property type="nucleotide sequence ID" value="NZ_BAAABR010000031.1"/>
</dbReference>
<dbReference type="Proteomes" id="UP000318416">
    <property type="component" value="Unassembled WGS sequence"/>
</dbReference>
<accession>A0A561ETB7</accession>
<sequence>MAEIAMQIDVAAPRAKVLAALDTHDGLVSWWTTAVDRSGEVLLFDFPGVPEPFQLRRDRADEDRVVWTNVGPFPPHWAGTTVTWDLAESPEDPHRTVLLFRHGGWQPGTEEGVPMVAGTWAELLVRLKDYVQSGKAQPYFVKQ</sequence>